<evidence type="ECO:0000256" key="3">
    <source>
        <dbReference type="SAM" id="MobiDB-lite"/>
    </source>
</evidence>
<dbReference type="InterPro" id="IPR002762">
    <property type="entry name" value="CbiX-like"/>
</dbReference>
<dbReference type="Pfam" id="PF01903">
    <property type="entry name" value="CbiX"/>
    <property type="match status" value="1"/>
</dbReference>
<name>A0A7W7R7Y0_KITKI</name>
<accession>A0A7W7R7Y0</accession>
<gene>
    <name evidence="4" type="ORF">FHR34_005938</name>
</gene>
<dbReference type="SUPFAM" id="SSF53800">
    <property type="entry name" value="Chelatase"/>
    <property type="match status" value="2"/>
</dbReference>
<evidence type="ECO:0000313" key="5">
    <source>
        <dbReference type="Proteomes" id="UP000540506"/>
    </source>
</evidence>
<evidence type="ECO:0000256" key="1">
    <source>
        <dbReference type="ARBA" id="ARBA00022723"/>
    </source>
</evidence>
<comment type="caution">
    <text evidence="4">The sequence shown here is derived from an EMBL/GenBank/DDBJ whole genome shotgun (WGS) entry which is preliminary data.</text>
</comment>
<feature type="region of interest" description="Disordered" evidence="3">
    <location>
        <begin position="256"/>
        <end position="275"/>
    </location>
</feature>
<dbReference type="AlphaFoldDB" id="A0A7W7R7Y0"/>
<reference evidence="4 5" key="1">
    <citation type="submission" date="2020-08" db="EMBL/GenBank/DDBJ databases">
        <title>Sequencing the genomes of 1000 actinobacteria strains.</title>
        <authorList>
            <person name="Klenk H.-P."/>
        </authorList>
    </citation>
    <scope>NUCLEOTIDE SEQUENCE [LARGE SCALE GENOMIC DNA]</scope>
    <source>
        <strain evidence="4 5">DSM 41654</strain>
    </source>
</reference>
<keyword evidence="5" id="KW-1185">Reference proteome</keyword>
<dbReference type="GO" id="GO:0016829">
    <property type="term" value="F:lyase activity"/>
    <property type="evidence" value="ECO:0007669"/>
    <property type="project" value="UniProtKB-KW"/>
</dbReference>
<evidence type="ECO:0000313" key="4">
    <source>
        <dbReference type="EMBL" id="MBB4926945.1"/>
    </source>
</evidence>
<organism evidence="4 5">
    <name type="scientific">Kitasatospora kifunensis</name>
    <name type="common">Streptomyces kifunensis</name>
    <dbReference type="NCBI Taxonomy" id="58351"/>
    <lineage>
        <taxon>Bacteria</taxon>
        <taxon>Bacillati</taxon>
        <taxon>Actinomycetota</taxon>
        <taxon>Actinomycetes</taxon>
        <taxon>Kitasatosporales</taxon>
        <taxon>Streptomycetaceae</taxon>
        <taxon>Kitasatospora</taxon>
    </lineage>
</organism>
<dbReference type="GO" id="GO:0046872">
    <property type="term" value="F:metal ion binding"/>
    <property type="evidence" value="ECO:0007669"/>
    <property type="project" value="UniProtKB-KW"/>
</dbReference>
<evidence type="ECO:0000256" key="2">
    <source>
        <dbReference type="ARBA" id="ARBA00023239"/>
    </source>
</evidence>
<sequence>MPRPGGTALDDAVAVATATPVLVGGHESGGAERLRPLVEGKPGWRAVGPGRELVSAVATALAESDRPVCVIPMTLGRNPRLIADTARTLRWLSAPANSGRLALTDPFGGPEHLIGWLRGGTGRALAPTDEGTARPAEPAAVLLTAPAAGPFEDAELFRIARLVRQYRTHRWVEVAFESGDPSIAEGVERCRLLGARRVVLLPAAFGAALLVPGAEDGGPLLSGHAVAGVLRARVAAAVQRLHHGVDGIAAGLVAEHGHGFPHSHTSDNSQPAHHH</sequence>
<protein>
    <recommendedName>
        <fullName evidence="6">Cobalamin biosynthesis protein CbiX</fullName>
    </recommendedName>
</protein>
<proteinExistence type="predicted"/>
<dbReference type="RefSeq" id="WP_184940739.1">
    <property type="nucleotide sequence ID" value="NZ_JACHJV010000001.1"/>
</dbReference>
<dbReference type="EMBL" id="JACHJV010000001">
    <property type="protein sequence ID" value="MBB4926945.1"/>
    <property type="molecule type" value="Genomic_DNA"/>
</dbReference>
<evidence type="ECO:0008006" key="6">
    <source>
        <dbReference type="Google" id="ProtNLM"/>
    </source>
</evidence>
<feature type="compositionally biased region" description="Polar residues" evidence="3">
    <location>
        <begin position="266"/>
        <end position="275"/>
    </location>
</feature>
<keyword evidence="1" id="KW-0479">Metal-binding</keyword>
<dbReference type="Proteomes" id="UP000540506">
    <property type="component" value="Unassembled WGS sequence"/>
</dbReference>
<keyword evidence="2" id="KW-0456">Lyase</keyword>